<protein>
    <submittedName>
        <fullName evidence="2">Uncharacterized protein</fullName>
    </submittedName>
</protein>
<keyword evidence="3" id="KW-1185">Reference proteome</keyword>
<dbReference type="EMBL" id="BQKI01000074">
    <property type="protein sequence ID" value="GJN18906.1"/>
    <property type="molecule type" value="Genomic_DNA"/>
</dbReference>
<proteinExistence type="predicted"/>
<accession>A0AAV5E8P7</accession>
<reference evidence="2" key="2">
    <citation type="submission" date="2021-12" db="EMBL/GenBank/DDBJ databases">
        <title>Resequencing data analysis of finger millet.</title>
        <authorList>
            <person name="Hatakeyama M."/>
            <person name="Aluri S."/>
            <person name="Balachadran M.T."/>
            <person name="Sivarajan S.R."/>
            <person name="Poveda L."/>
            <person name="Shimizu-Inatsugi R."/>
            <person name="Schlapbach R."/>
            <person name="Sreeman S.M."/>
            <person name="Shimizu K.K."/>
        </authorList>
    </citation>
    <scope>NUCLEOTIDE SEQUENCE</scope>
</reference>
<reference evidence="2" key="1">
    <citation type="journal article" date="2018" name="DNA Res.">
        <title>Multiple hybrid de novo genome assembly of finger millet, an orphan allotetraploid crop.</title>
        <authorList>
            <person name="Hatakeyama M."/>
            <person name="Aluri S."/>
            <person name="Balachadran M.T."/>
            <person name="Sivarajan S.R."/>
            <person name="Patrignani A."/>
            <person name="Gruter S."/>
            <person name="Poveda L."/>
            <person name="Shimizu-Inatsugi R."/>
            <person name="Baeten J."/>
            <person name="Francoijs K.J."/>
            <person name="Nataraja K.N."/>
            <person name="Reddy Y.A.N."/>
            <person name="Phadnis S."/>
            <person name="Ravikumar R.L."/>
            <person name="Schlapbach R."/>
            <person name="Sreeman S.M."/>
            <person name="Shimizu K.K."/>
        </authorList>
    </citation>
    <scope>NUCLEOTIDE SEQUENCE</scope>
</reference>
<name>A0AAV5E8P7_ELECO</name>
<sequence>MLWDRETVTCICCAFCTRRRRTRIPRHESKVNAVGAPLQGLDLSTLHELAHHLDPDPSMRPPKRSHRRGLRGSHSDGSSGATIVPWICVNHSIIFTGSSEP</sequence>
<organism evidence="2 3">
    <name type="scientific">Eleusine coracana subsp. coracana</name>
    <dbReference type="NCBI Taxonomy" id="191504"/>
    <lineage>
        <taxon>Eukaryota</taxon>
        <taxon>Viridiplantae</taxon>
        <taxon>Streptophyta</taxon>
        <taxon>Embryophyta</taxon>
        <taxon>Tracheophyta</taxon>
        <taxon>Spermatophyta</taxon>
        <taxon>Magnoliopsida</taxon>
        <taxon>Liliopsida</taxon>
        <taxon>Poales</taxon>
        <taxon>Poaceae</taxon>
        <taxon>PACMAD clade</taxon>
        <taxon>Chloridoideae</taxon>
        <taxon>Cynodonteae</taxon>
        <taxon>Eleusininae</taxon>
        <taxon>Eleusine</taxon>
    </lineage>
</organism>
<evidence type="ECO:0000256" key="1">
    <source>
        <dbReference type="SAM" id="MobiDB-lite"/>
    </source>
</evidence>
<dbReference type="AlphaFoldDB" id="A0AAV5E8P7"/>
<evidence type="ECO:0000313" key="2">
    <source>
        <dbReference type="EMBL" id="GJN18906.1"/>
    </source>
</evidence>
<gene>
    <name evidence="2" type="primary">gb06118</name>
    <name evidence="2" type="ORF">PR202_gb06118</name>
</gene>
<feature type="compositionally biased region" description="Basic residues" evidence="1">
    <location>
        <begin position="61"/>
        <end position="71"/>
    </location>
</feature>
<feature type="region of interest" description="Disordered" evidence="1">
    <location>
        <begin position="52"/>
        <end position="80"/>
    </location>
</feature>
<evidence type="ECO:0000313" key="3">
    <source>
        <dbReference type="Proteomes" id="UP001054889"/>
    </source>
</evidence>
<comment type="caution">
    <text evidence="2">The sequence shown here is derived from an EMBL/GenBank/DDBJ whole genome shotgun (WGS) entry which is preliminary data.</text>
</comment>
<dbReference type="Proteomes" id="UP001054889">
    <property type="component" value="Unassembled WGS sequence"/>
</dbReference>